<dbReference type="PANTHER" id="PTHR32179:SF3">
    <property type="entry name" value="NICOTINATE-NUCLEOTIDE PYROPHOSPHORYLASE [CARBOXYLATING]"/>
    <property type="match status" value="1"/>
</dbReference>
<accession>A0A0B7ITB3</accession>
<dbReference type="HOGENOM" id="CLU_039622_0_3_4"/>
<dbReference type="InterPro" id="IPR037128">
    <property type="entry name" value="Quinolinate_PRibosylTase_N_sf"/>
</dbReference>
<evidence type="ECO:0000256" key="9">
    <source>
        <dbReference type="ARBA" id="ARBA00033102"/>
    </source>
</evidence>
<dbReference type="GO" id="GO:0034213">
    <property type="term" value="P:quinolinate catabolic process"/>
    <property type="evidence" value="ECO:0007669"/>
    <property type="project" value="TreeGrafter"/>
</dbReference>
<dbReference type="SUPFAM" id="SSF54675">
    <property type="entry name" value="Nicotinate/Quinolinate PRTase N-terminal domain-like"/>
    <property type="match status" value="1"/>
</dbReference>
<evidence type="ECO:0000256" key="2">
    <source>
        <dbReference type="ARBA" id="ARBA00004893"/>
    </source>
</evidence>
<keyword evidence="6" id="KW-0662">Pyridine nucleotide biosynthesis</keyword>
<dbReference type="GO" id="GO:0009435">
    <property type="term" value="P:NAD+ biosynthetic process"/>
    <property type="evidence" value="ECO:0007669"/>
    <property type="project" value="UniProtKB-UniPathway"/>
</dbReference>
<dbReference type="FunFam" id="3.20.20.70:FF:000030">
    <property type="entry name" value="Nicotinate-nucleotide pyrophosphorylase, carboxylating"/>
    <property type="match status" value="1"/>
</dbReference>
<evidence type="ECO:0000256" key="6">
    <source>
        <dbReference type="ARBA" id="ARBA00022642"/>
    </source>
</evidence>
<comment type="catalytic activity">
    <reaction evidence="10">
        <text>nicotinate beta-D-ribonucleotide + CO2 + diphosphate = quinolinate + 5-phospho-alpha-D-ribose 1-diphosphate + 2 H(+)</text>
        <dbReference type="Rhea" id="RHEA:12733"/>
        <dbReference type="ChEBI" id="CHEBI:15378"/>
        <dbReference type="ChEBI" id="CHEBI:16526"/>
        <dbReference type="ChEBI" id="CHEBI:29959"/>
        <dbReference type="ChEBI" id="CHEBI:33019"/>
        <dbReference type="ChEBI" id="CHEBI:57502"/>
        <dbReference type="ChEBI" id="CHEBI:58017"/>
        <dbReference type="EC" id="2.4.2.19"/>
    </reaction>
</comment>
<comment type="pathway">
    <text evidence="2">Cofactor biosynthesis; NAD(+) biosynthesis; nicotinate D-ribonucleotide from quinolinate: step 1/1.</text>
</comment>
<evidence type="ECO:0000256" key="1">
    <source>
        <dbReference type="ARBA" id="ARBA00003237"/>
    </source>
</evidence>
<reference evidence="16" key="1">
    <citation type="submission" date="2014-12" db="EMBL/GenBank/DDBJ databases">
        <authorList>
            <person name="Salcher M.M."/>
        </authorList>
    </citation>
    <scope>NUCLEOTIDE SEQUENCE [LARGE SCALE GENOMIC DNA]</scope>
    <source>
        <strain evidence="16">MMS-10A-171</strain>
    </source>
</reference>
<organism evidence="15 16">
    <name type="scientific">Candidatus Methylopumilus turicensis</name>
    <dbReference type="NCBI Taxonomy" id="1581680"/>
    <lineage>
        <taxon>Bacteria</taxon>
        <taxon>Pseudomonadati</taxon>
        <taxon>Pseudomonadota</taxon>
        <taxon>Betaproteobacteria</taxon>
        <taxon>Nitrosomonadales</taxon>
        <taxon>Methylophilaceae</taxon>
        <taxon>Candidatus Methylopumilus</taxon>
    </lineage>
</organism>
<comment type="similarity">
    <text evidence="3 12">Belongs to the NadC/ModD family.</text>
</comment>
<dbReference type="KEGG" id="mbac:BN1209_0460"/>
<dbReference type="GO" id="GO:0004514">
    <property type="term" value="F:nicotinate-nucleotide diphosphorylase (carboxylating) activity"/>
    <property type="evidence" value="ECO:0007669"/>
    <property type="project" value="UniProtKB-EC"/>
</dbReference>
<dbReference type="EC" id="2.4.2.19" evidence="5"/>
<dbReference type="NCBIfam" id="TIGR00078">
    <property type="entry name" value="nadC"/>
    <property type="match status" value="1"/>
</dbReference>
<dbReference type="InterPro" id="IPR022412">
    <property type="entry name" value="Quinolinate_PRibosylTrfase_N"/>
</dbReference>
<evidence type="ECO:0000256" key="3">
    <source>
        <dbReference type="ARBA" id="ARBA00009400"/>
    </source>
</evidence>
<keyword evidence="16" id="KW-1185">Reference proteome</keyword>
<evidence type="ECO:0000256" key="8">
    <source>
        <dbReference type="ARBA" id="ARBA00022679"/>
    </source>
</evidence>
<dbReference type="InterPro" id="IPR013785">
    <property type="entry name" value="Aldolase_TIM"/>
</dbReference>
<evidence type="ECO:0000313" key="15">
    <source>
        <dbReference type="EMBL" id="CEN55508.1"/>
    </source>
</evidence>
<dbReference type="EMBL" id="LN794158">
    <property type="protein sequence ID" value="CEN55508.1"/>
    <property type="molecule type" value="Genomic_DNA"/>
</dbReference>
<dbReference type="UniPathway" id="UPA00253">
    <property type="reaction ID" value="UER00331"/>
</dbReference>
<protein>
    <recommendedName>
        <fullName evidence="11">Probable nicotinate-nucleotide pyrophosphorylase [carboxylating]</fullName>
        <ecNumber evidence="5">2.4.2.19</ecNumber>
    </recommendedName>
    <alternativeName>
        <fullName evidence="9">Quinolinate phosphoribosyltransferase [decarboxylating]</fullName>
    </alternativeName>
</protein>
<evidence type="ECO:0000259" key="13">
    <source>
        <dbReference type="Pfam" id="PF01729"/>
    </source>
</evidence>
<dbReference type="InterPro" id="IPR002638">
    <property type="entry name" value="Quinolinate_PRibosylTrfase_C"/>
</dbReference>
<evidence type="ECO:0000256" key="11">
    <source>
        <dbReference type="ARBA" id="ARBA00069173"/>
    </source>
</evidence>
<dbReference type="GO" id="GO:0005737">
    <property type="term" value="C:cytoplasm"/>
    <property type="evidence" value="ECO:0007669"/>
    <property type="project" value="TreeGrafter"/>
</dbReference>
<comment type="subunit">
    <text evidence="4">Hexamer formed by 3 homodimers.</text>
</comment>
<dbReference type="Gene3D" id="3.20.20.70">
    <property type="entry name" value="Aldolase class I"/>
    <property type="match status" value="1"/>
</dbReference>
<evidence type="ECO:0000256" key="4">
    <source>
        <dbReference type="ARBA" id="ARBA00011218"/>
    </source>
</evidence>
<evidence type="ECO:0000256" key="10">
    <source>
        <dbReference type="ARBA" id="ARBA00047445"/>
    </source>
</evidence>
<dbReference type="InterPro" id="IPR027277">
    <property type="entry name" value="NadC/ModD"/>
</dbReference>
<dbReference type="PIRSF" id="PIRSF006250">
    <property type="entry name" value="NadC_ModD"/>
    <property type="match status" value="1"/>
</dbReference>
<dbReference type="STRING" id="1581680.BN1209_0460"/>
<comment type="function">
    <text evidence="1">Involved in the catabolism of quinolinic acid (QA).</text>
</comment>
<gene>
    <name evidence="15" type="primary">nadC</name>
    <name evidence="15" type="ORF">BN1209_0460</name>
</gene>
<evidence type="ECO:0000259" key="14">
    <source>
        <dbReference type="Pfam" id="PF02749"/>
    </source>
</evidence>
<dbReference type="SUPFAM" id="SSF51690">
    <property type="entry name" value="Nicotinate/Quinolinate PRTase C-terminal domain-like"/>
    <property type="match status" value="1"/>
</dbReference>
<dbReference type="Gene3D" id="3.90.1170.20">
    <property type="entry name" value="Quinolinate phosphoribosyl transferase, N-terminal domain"/>
    <property type="match status" value="1"/>
</dbReference>
<dbReference type="CDD" id="cd01572">
    <property type="entry name" value="QPRTase"/>
    <property type="match status" value="1"/>
</dbReference>
<dbReference type="PANTHER" id="PTHR32179">
    <property type="entry name" value="NICOTINATE-NUCLEOTIDE PYROPHOSPHORYLASE [CARBOXYLATING]"/>
    <property type="match status" value="1"/>
</dbReference>
<evidence type="ECO:0000313" key="16">
    <source>
        <dbReference type="Proteomes" id="UP000056322"/>
    </source>
</evidence>
<feature type="domain" description="Quinolinate phosphoribosyl transferase C-terminal" evidence="13">
    <location>
        <begin position="134"/>
        <end position="301"/>
    </location>
</feature>
<evidence type="ECO:0000256" key="5">
    <source>
        <dbReference type="ARBA" id="ARBA00011944"/>
    </source>
</evidence>
<dbReference type="FunFam" id="3.90.1170.20:FF:000001">
    <property type="entry name" value="Nicotinate-nucleotide diphosphorylase (Carboxylating)"/>
    <property type="match status" value="1"/>
</dbReference>
<dbReference type="AlphaFoldDB" id="A0A0B7ITB3"/>
<sequence>MRIVIIMEFMNELTHKHTLAMLAETITANVQAAILEDLGGLGVNAQDFTAQLIRSTQLAEARIISREHAVICGIPWVEECFKQIAPSVTITWQVKEGEIVSANQTLCTLNGRAQEMLSAERCALNFLQTLSATATATKKYTDEIAGTKARIMDTRKTIPGLRIAQKYAVTVGGGLNQRIGLYDGILIKENHIAAAGSIEAAMLEANKIAAQQGHALSIQIEVESLTELERALSAGAQLILLDNFDTALLKAAVALNANRAILEASGGIDLSNVKEIALTGVDRISIGSLTKNIKAIDLSMRFSNI</sequence>
<name>A0A0B7ITB3_9PROT</name>
<evidence type="ECO:0000256" key="7">
    <source>
        <dbReference type="ARBA" id="ARBA00022676"/>
    </source>
</evidence>
<feature type="domain" description="Quinolinate phosphoribosyl transferase N-terminal" evidence="14">
    <location>
        <begin position="47"/>
        <end position="131"/>
    </location>
</feature>
<proteinExistence type="inferred from homology"/>
<keyword evidence="7 12" id="KW-0328">Glycosyltransferase</keyword>
<dbReference type="Pfam" id="PF02749">
    <property type="entry name" value="QRPTase_N"/>
    <property type="match status" value="1"/>
</dbReference>
<dbReference type="InterPro" id="IPR004393">
    <property type="entry name" value="NadC"/>
</dbReference>
<dbReference type="Proteomes" id="UP000056322">
    <property type="component" value="Chromosome 1"/>
</dbReference>
<keyword evidence="8 12" id="KW-0808">Transferase</keyword>
<evidence type="ECO:0000256" key="12">
    <source>
        <dbReference type="PIRNR" id="PIRNR006250"/>
    </source>
</evidence>
<dbReference type="Pfam" id="PF01729">
    <property type="entry name" value="QRPTase_C"/>
    <property type="match status" value="1"/>
</dbReference>
<dbReference type="InterPro" id="IPR036068">
    <property type="entry name" value="Nicotinate_pribotase-like_C"/>
</dbReference>